<feature type="compositionally biased region" description="Low complexity" evidence="2">
    <location>
        <begin position="114"/>
        <end position="132"/>
    </location>
</feature>
<dbReference type="RefSeq" id="XP_069233480.1">
    <property type="nucleotide sequence ID" value="XM_069369279.1"/>
</dbReference>
<feature type="compositionally biased region" description="Polar residues" evidence="2">
    <location>
        <begin position="1"/>
        <end position="22"/>
    </location>
</feature>
<feature type="region of interest" description="Disordered" evidence="2">
    <location>
        <begin position="113"/>
        <end position="168"/>
    </location>
</feature>
<feature type="compositionally biased region" description="Basic and acidic residues" evidence="2">
    <location>
        <begin position="321"/>
        <end position="337"/>
    </location>
</feature>
<organism evidence="3 4">
    <name type="scientific">Cladosporium halotolerans</name>
    <dbReference type="NCBI Taxonomy" id="1052096"/>
    <lineage>
        <taxon>Eukaryota</taxon>
        <taxon>Fungi</taxon>
        <taxon>Dikarya</taxon>
        <taxon>Ascomycota</taxon>
        <taxon>Pezizomycotina</taxon>
        <taxon>Dothideomycetes</taxon>
        <taxon>Dothideomycetidae</taxon>
        <taxon>Cladosporiales</taxon>
        <taxon>Cladosporiaceae</taxon>
        <taxon>Cladosporium</taxon>
    </lineage>
</organism>
<evidence type="ECO:0000313" key="3">
    <source>
        <dbReference type="EMBL" id="KAL1590375.1"/>
    </source>
</evidence>
<evidence type="ECO:0000256" key="1">
    <source>
        <dbReference type="SAM" id="Coils"/>
    </source>
</evidence>
<keyword evidence="4" id="KW-1185">Reference proteome</keyword>
<protein>
    <submittedName>
        <fullName evidence="3">Uncharacterized protein</fullName>
    </submittedName>
</protein>
<proteinExistence type="predicted"/>
<reference evidence="3 4" key="1">
    <citation type="journal article" date="2020" name="Microbiol. Resour. Announc.">
        <title>Draft Genome Sequence of a Cladosporium Species Isolated from the Mesophotic Ascidian Didemnum maculosum.</title>
        <authorList>
            <person name="Gioti A."/>
            <person name="Siaperas R."/>
            <person name="Nikolaivits E."/>
            <person name="Le Goff G."/>
            <person name="Ouazzani J."/>
            <person name="Kotoulas G."/>
            <person name="Topakas E."/>
        </authorList>
    </citation>
    <scope>NUCLEOTIDE SEQUENCE [LARGE SCALE GENOMIC DNA]</scope>
    <source>
        <strain evidence="3 4">TM138-S3</strain>
    </source>
</reference>
<sequence length="483" mass="53256">MSALGSTSTHSPAATPDQSSIRLVSDFPSHRRSLSNISTGYNGAQGLLDDDANSTENTALTALAPPDKAYTPERPAIGARLLSSIQNAQPTAAALSRSKTVLHSRARSLAAFVPRLSPSAPSQSSPADPRPQTSHNQSSNRLFGDLFNGESAPVRLGIPPSSPNREKEEMEFPMEYRSGLTERPRKRASMLPQTPERQKTSWFGRKVASPSVPQSPAVAQDDIVNMNIMASLFPNGQTDELTPHAFNDLLVNATTLLQKMQSAYKEKVDYIATMQPEIEVQREEVEEAEIRSRHLKLQLEDMGRRAQEQEKAMQELASQLSEERFRHQEAREKEARKISRSFKLAPPPPSASADDTTDDETTPRRRKRASAGSTDASDSGFESDMDRDAEGQWSQDPMDPVMQKAVLSSPAPITPTKPRHQHAPTHSSNLRNSVSAMNKRLGSDGSAWTMMERLRGENVELRAQVAEMQRELQACIELIGCVR</sequence>
<comment type="caution">
    <text evidence="3">The sequence shown here is derived from an EMBL/GenBank/DDBJ whole genome shotgun (WGS) entry which is preliminary data.</text>
</comment>
<name>A0AB34L3K0_9PEZI</name>
<accession>A0AB34L3K0</accession>
<dbReference type="Proteomes" id="UP000803884">
    <property type="component" value="Unassembled WGS sequence"/>
</dbReference>
<feature type="compositionally biased region" description="Low complexity" evidence="2">
    <location>
        <begin position="370"/>
        <end position="380"/>
    </location>
</feature>
<gene>
    <name evidence="3" type="ORF">WHR41_00673</name>
</gene>
<feature type="region of interest" description="Disordered" evidence="2">
    <location>
        <begin position="183"/>
        <end position="215"/>
    </location>
</feature>
<evidence type="ECO:0000256" key="2">
    <source>
        <dbReference type="SAM" id="MobiDB-lite"/>
    </source>
</evidence>
<feature type="region of interest" description="Disordered" evidence="2">
    <location>
        <begin position="1"/>
        <end position="53"/>
    </location>
</feature>
<dbReference type="EMBL" id="JAAQHG020000002">
    <property type="protein sequence ID" value="KAL1590375.1"/>
    <property type="molecule type" value="Genomic_DNA"/>
</dbReference>
<dbReference type="AlphaFoldDB" id="A0AB34L3K0"/>
<feature type="coiled-coil region" evidence="1">
    <location>
        <begin position="451"/>
        <end position="478"/>
    </location>
</feature>
<feature type="region of interest" description="Disordered" evidence="2">
    <location>
        <begin position="409"/>
        <end position="430"/>
    </location>
</feature>
<feature type="region of interest" description="Disordered" evidence="2">
    <location>
        <begin position="305"/>
        <end position="396"/>
    </location>
</feature>
<evidence type="ECO:0000313" key="4">
    <source>
        <dbReference type="Proteomes" id="UP000803884"/>
    </source>
</evidence>
<keyword evidence="1" id="KW-0175">Coiled coil</keyword>
<dbReference type="GeneID" id="96002117"/>